<evidence type="ECO:0000256" key="6">
    <source>
        <dbReference type="RuleBase" id="RU369025"/>
    </source>
</evidence>
<dbReference type="GO" id="GO:0005886">
    <property type="term" value="C:plasma membrane"/>
    <property type="evidence" value="ECO:0007669"/>
    <property type="project" value="UniProtKB-SubCell"/>
</dbReference>
<dbReference type="AlphaFoldDB" id="A0A6S7BL28"/>
<keyword evidence="6" id="KW-0813">Transport</keyword>
<gene>
    <name evidence="8" type="ORF">LMG28138_03285</name>
</gene>
<keyword evidence="6" id="KW-0406">Ion transport</keyword>
<comment type="function">
    <text evidence="6">Mechanosensitive channel that participates in the regulation of osmotic pressure changes within the cell, opening in response to stretch forces in the membrane lipid bilayer, without the need for other proteins. Contributes to normal resistance to hypoosmotic shock. Forms an ion channel of 1.0 nanosiemens conductance with a slight preference for anions.</text>
</comment>
<proteinExistence type="inferred from homology"/>
<dbReference type="SUPFAM" id="SSF50182">
    <property type="entry name" value="Sm-like ribonucleoproteins"/>
    <property type="match status" value="1"/>
</dbReference>
<dbReference type="SUPFAM" id="SSF82689">
    <property type="entry name" value="Mechanosensitive channel protein MscS (YggB), C-terminal domain"/>
    <property type="match status" value="1"/>
</dbReference>
<dbReference type="Gene3D" id="1.10.287.1260">
    <property type="match status" value="1"/>
</dbReference>
<keyword evidence="6" id="KW-0407">Ion channel</keyword>
<keyword evidence="4 6" id="KW-1133">Transmembrane helix</keyword>
<dbReference type="InterPro" id="IPR023408">
    <property type="entry name" value="MscS_beta-dom_sf"/>
</dbReference>
<evidence type="ECO:0000256" key="3">
    <source>
        <dbReference type="ARBA" id="ARBA00022692"/>
    </source>
</evidence>
<feature type="transmembrane region" description="Helical" evidence="6">
    <location>
        <begin position="72"/>
        <end position="91"/>
    </location>
</feature>
<organism evidence="8 9">
    <name type="scientific">Pararobbsia alpina</name>
    <dbReference type="NCBI Taxonomy" id="621374"/>
    <lineage>
        <taxon>Bacteria</taxon>
        <taxon>Pseudomonadati</taxon>
        <taxon>Pseudomonadota</taxon>
        <taxon>Betaproteobacteria</taxon>
        <taxon>Burkholderiales</taxon>
        <taxon>Burkholderiaceae</taxon>
        <taxon>Pararobbsia</taxon>
    </lineage>
</organism>
<dbReference type="PROSITE" id="PS50042">
    <property type="entry name" value="CNMP_BINDING_3"/>
    <property type="match status" value="1"/>
</dbReference>
<dbReference type="PANTHER" id="PTHR30221">
    <property type="entry name" value="SMALL-CONDUCTANCE MECHANOSENSITIVE CHANNEL"/>
    <property type="match status" value="1"/>
</dbReference>
<feature type="transmembrane region" description="Helical" evidence="6">
    <location>
        <begin position="34"/>
        <end position="52"/>
    </location>
</feature>
<dbReference type="EMBL" id="CADIKM010000015">
    <property type="protein sequence ID" value="CAB3792183.1"/>
    <property type="molecule type" value="Genomic_DNA"/>
</dbReference>
<evidence type="ECO:0000313" key="8">
    <source>
        <dbReference type="EMBL" id="CAB3792183.1"/>
    </source>
</evidence>
<dbReference type="GO" id="GO:0008381">
    <property type="term" value="F:mechanosensitive monoatomic ion channel activity"/>
    <property type="evidence" value="ECO:0007669"/>
    <property type="project" value="InterPro"/>
</dbReference>
<evidence type="ECO:0000259" key="7">
    <source>
        <dbReference type="PROSITE" id="PS50042"/>
    </source>
</evidence>
<keyword evidence="5 6" id="KW-0472">Membrane</keyword>
<keyword evidence="2" id="KW-1003">Cell membrane</keyword>
<dbReference type="Proteomes" id="UP000494115">
    <property type="component" value="Unassembled WGS sequence"/>
</dbReference>
<feature type="transmembrane region" description="Helical" evidence="6">
    <location>
        <begin position="103"/>
        <end position="122"/>
    </location>
</feature>
<dbReference type="Pfam" id="PF00924">
    <property type="entry name" value="MS_channel_2nd"/>
    <property type="match status" value="1"/>
</dbReference>
<evidence type="ECO:0000256" key="4">
    <source>
        <dbReference type="ARBA" id="ARBA00022989"/>
    </source>
</evidence>
<dbReference type="SMART" id="SM00100">
    <property type="entry name" value="cNMP"/>
    <property type="match status" value="1"/>
</dbReference>
<dbReference type="InterPro" id="IPR011066">
    <property type="entry name" value="MscS_channel_C_sf"/>
</dbReference>
<dbReference type="Gene3D" id="2.60.120.10">
    <property type="entry name" value="Jelly Rolls"/>
    <property type="match status" value="1"/>
</dbReference>
<dbReference type="InterPro" id="IPR016846">
    <property type="entry name" value="cNMP-bd_ion_channel"/>
</dbReference>
<accession>A0A6S7BL28</accession>
<dbReference type="PIRSF" id="PIRSF026673">
    <property type="entry name" value="UCP026673_ion_chan"/>
    <property type="match status" value="1"/>
</dbReference>
<comment type="subcellular location">
    <subcellularLocation>
        <location evidence="6">Cell inner membrane</location>
        <topology evidence="6">Multi-pass membrane protein</topology>
    </subcellularLocation>
    <subcellularLocation>
        <location evidence="1">Cell membrane</location>
        <topology evidence="1">Multi-pass membrane protein</topology>
    </subcellularLocation>
</comment>
<dbReference type="InterPro" id="IPR010920">
    <property type="entry name" value="LSM_dom_sf"/>
</dbReference>
<dbReference type="SUPFAM" id="SSF51206">
    <property type="entry name" value="cAMP-binding domain-like"/>
    <property type="match status" value="1"/>
</dbReference>
<dbReference type="Gene3D" id="2.30.30.60">
    <property type="match status" value="1"/>
</dbReference>
<dbReference type="InterPro" id="IPR006685">
    <property type="entry name" value="MscS_channel_2nd"/>
</dbReference>
<reference evidence="8 9" key="1">
    <citation type="submission" date="2020-04" db="EMBL/GenBank/DDBJ databases">
        <authorList>
            <person name="De Canck E."/>
        </authorList>
    </citation>
    <scope>NUCLEOTIDE SEQUENCE [LARGE SCALE GENOMIC DNA]</scope>
    <source>
        <strain evidence="8 9">LMG 28138</strain>
    </source>
</reference>
<evidence type="ECO:0000256" key="2">
    <source>
        <dbReference type="ARBA" id="ARBA00022475"/>
    </source>
</evidence>
<dbReference type="RefSeq" id="WP_175105814.1">
    <property type="nucleotide sequence ID" value="NZ_CADIKM010000015.1"/>
</dbReference>
<dbReference type="CDD" id="cd00038">
    <property type="entry name" value="CAP_ED"/>
    <property type="match status" value="1"/>
</dbReference>
<dbReference type="Pfam" id="PF00027">
    <property type="entry name" value="cNMP_binding"/>
    <property type="match status" value="1"/>
</dbReference>
<protein>
    <recommendedName>
        <fullName evidence="6">Small-conductance mechanosensitive channel</fullName>
    </recommendedName>
</protein>
<evidence type="ECO:0000256" key="5">
    <source>
        <dbReference type="ARBA" id="ARBA00023136"/>
    </source>
</evidence>
<keyword evidence="6" id="KW-0997">Cell inner membrane</keyword>
<feature type="transmembrane region" description="Helical" evidence="6">
    <location>
        <begin position="6"/>
        <end position="22"/>
    </location>
</feature>
<evidence type="ECO:0000256" key="1">
    <source>
        <dbReference type="ARBA" id="ARBA00004651"/>
    </source>
</evidence>
<dbReference type="InterPro" id="IPR014710">
    <property type="entry name" value="RmlC-like_jellyroll"/>
</dbReference>
<comment type="similarity">
    <text evidence="6">Belongs to the MscS (TC 1.A.23) family.</text>
</comment>
<sequence>MNPQILGAAIVVVYLVTWRAIAPRHKLALTAIRLVLFVGFSWLLFTHGMSPIEGPAWPGQPVVQIVSQVLEILWWLMGARLGVMLLDVVFMRRSWHQERLFQDLLGAVVFLAAMVASIAYVLHWPVRGLIATSGALAIIIGLAVQSTLSDVFSGLVINTTQPYQPGDWINVDGVEGTVVEMNWRATHILNAKGNTVVVPNNVAAKTKITNVSRPATLNGVTITLEVTPEARPAVVVAALERAVYGCRIVLRDPAPAVVVSRAGTQSISYEITCFVDQGSKKVEATNALFDLAYRHLAAAQIDLRPLGVPAPPPDEQSDHRVRLLSRVEMFEVLNRDDIRQLASRMSRHEYEVSQTVVKADQISKCLLIIASGVLSVTVNRKSPGQPNEIVEIARLGPGEAFGESGVLSGVPMTVDIIAMTRVILYRLDKEELTPLLKKRPELGQTMCRMLARRQDYSRTFIHEEAPAVQTETGLFQWLREGMRRLHELTS</sequence>
<keyword evidence="9" id="KW-1185">Reference proteome</keyword>
<dbReference type="InterPro" id="IPR045275">
    <property type="entry name" value="MscS_archaea/bacteria_type"/>
</dbReference>
<dbReference type="PANTHER" id="PTHR30221:SF1">
    <property type="entry name" value="SMALL-CONDUCTANCE MECHANOSENSITIVE CHANNEL"/>
    <property type="match status" value="1"/>
</dbReference>
<keyword evidence="3 6" id="KW-0812">Transmembrane</keyword>
<dbReference type="InterPro" id="IPR018490">
    <property type="entry name" value="cNMP-bd_dom_sf"/>
</dbReference>
<comment type="subunit">
    <text evidence="6">Homoheptamer.</text>
</comment>
<evidence type="ECO:0000313" key="9">
    <source>
        <dbReference type="Proteomes" id="UP000494115"/>
    </source>
</evidence>
<name>A0A6S7BL28_9BURK</name>
<dbReference type="InterPro" id="IPR000595">
    <property type="entry name" value="cNMP-bd_dom"/>
</dbReference>
<feature type="domain" description="Cyclic nucleotide-binding" evidence="7">
    <location>
        <begin position="329"/>
        <end position="453"/>
    </location>
</feature>